<comment type="caution">
    <text evidence="1">The sequence shown here is derived from an EMBL/GenBank/DDBJ whole genome shotgun (WGS) entry which is preliminary data.</text>
</comment>
<gene>
    <name evidence="1" type="ORF">DL89DRAFT_180674</name>
</gene>
<dbReference type="EMBL" id="MCFD01000009">
    <property type="protein sequence ID" value="ORX68598.1"/>
    <property type="molecule type" value="Genomic_DNA"/>
</dbReference>
<protein>
    <recommendedName>
        <fullName evidence="3">F-box domain-containing protein</fullName>
    </recommendedName>
</protein>
<dbReference type="RefSeq" id="XP_040742380.1">
    <property type="nucleotide sequence ID" value="XM_040883889.1"/>
</dbReference>
<reference evidence="1 2" key="1">
    <citation type="submission" date="2016-07" db="EMBL/GenBank/DDBJ databases">
        <title>Pervasive Adenine N6-methylation of Active Genes in Fungi.</title>
        <authorList>
            <consortium name="DOE Joint Genome Institute"/>
            <person name="Mondo S.J."/>
            <person name="Dannebaum R.O."/>
            <person name="Kuo R.C."/>
            <person name="Labutti K."/>
            <person name="Haridas S."/>
            <person name="Kuo A."/>
            <person name="Salamov A."/>
            <person name="Ahrendt S.R."/>
            <person name="Lipzen A."/>
            <person name="Sullivan W."/>
            <person name="Andreopoulos W.B."/>
            <person name="Clum A."/>
            <person name="Lindquist E."/>
            <person name="Daum C."/>
            <person name="Ramamoorthy G.K."/>
            <person name="Gryganskyi A."/>
            <person name="Culley D."/>
            <person name="Magnuson J.K."/>
            <person name="James T.Y."/>
            <person name="O'Malley M.A."/>
            <person name="Stajich J.E."/>
            <person name="Spatafora J.W."/>
            <person name="Visel A."/>
            <person name="Grigoriev I.V."/>
        </authorList>
    </citation>
    <scope>NUCLEOTIDE SEQUENCE [LARGE SCALE GENOMIC DNA]</scope>
    <source>
        <strain evidence="1 2">ATCC 12442</strain>
    </source>
</reference>
<dbReference type="GeneID" id="63800537"/>
<evidence type="ECO:0000313" key="2">
    <source>
        <dbReference type="Proteomes" id="UP000193922"/>
    </source>
</evidence>
<dbReference type="AlphaFoldDB" id="A0A1Y1W5C9"/>
<dbReference type="Proteomes" id="UP000193922">
    <property type="component" value="Unassembled WGS sequence"/>
</dbReference>
<organism evidence="1 2">
    <name type="scientific">Linderina pennispora</name>
    <dbReference type="NCBI Taxonomy" id="61395"/>
    <lineage>
        <taxon>Eukaryota</taxon>
        <taxon>Fungi</taxon>
        <taxon>Fungi incertae sedis</taxon>
        <taxon>Zoopagomycota</taxon>
        <taxon>Kickxellomycotina</taxon>
        <taxon>Kickxellomycetes</taxon>
        <taxon>Kickxellales</taxon>
        <taxon>Kickxellaceae</taxon>
        <taxon>Linderina</taxon>
    </lineage>
</organism>
<sequence length="588" mass="66624">MLYSCAMSLFSLFNYSSPGKSIPYLPDTVLLRLVQYAAGVHMHLPACHQNTQTDQAPRSLLPYMAVCRTWRSVIGVLYYREAVLNLGPKNALDMLDRPALHKAAWIVQIGHVSDIRRLHVIVPVGALGTSALNSIVTKELTPFWSANVLEIILHLHSETPDLEIKLGSRADRIAWFIDTLNYAMPRATSLSVMNNSTMRAGDLTGLLEIINKTVPSKRSLGFELDLQGQHPFLTMSGPPVLTNISIAARNWTDAHIGFVRYHCDTLRTLTVHNITTWSFEQLLVDGERSNIVYPNLMVLDAELRLSMQAPSLNLQRTPFPALRCLRNKGFYPFNSDIALYTGQPSTLEYVRLPLDTVLFNTLSASNAFKSRKYPVLRTAEVFFNNSPFVVAEAVQGWSMFATIFEIAEAAKVFRCNIRVNRSAPVLINMRPSFSLEHLYMPWFGIDLAGFPLLCLKFPKLRSVACTLIDAIDGISEDMPKDESIQAALSTKRIRSKLAILEIFGETWVRNYRRFAQYVVLLVALLPSVKELVYWPYASEEAPEAKRQLTAALNRTAYRDMYHVKNLKVDIKTHYTYLEDVYRKQFPLQ</sequence>
<proteinExistence type="predicted"/>
<accession>A0A1Y1W5C9</accession>
<evidence type="ECO:0000313" key="1">
    <source>
        <dbReference type="EMBL" id="ORX68598.1"/>
    </source>
</evidence>
<name>A0A1Y1W5C9_9FUNG</name>
<evidence type="ECO:0008006" key="3">
    <source>
        <dbReference type="Google" id="ProtNLM"/>
    </source>
</evidence>
<dbReference type="OrthoDB" id="5584798at2759"/>
<keyword evidence="2" id="KW-1185">Reference proteome</keyword>